<dbReference type="Proteomes" id="UP001174997">
    <property type="component" value="Unassembled WGS sequence"/>
</dbReference>
<dbReference type="AlphaFoldDB" id="A0AA39Z7T5"/>
<keyword evidence="7" id="KW-1185">Reference proteome</keyword>
<feature type="domain" description="FAD/NAD(P)-binding" evidence="5">
    <location>
        <begin position="6"/>
        <end position="302"/>
    </location>
</feature>
<comment type="caution">
    <text evidence="6">The sequence shown here is derived from an EMBL/GenBank/DDBJ whole genome shotgun (WGS) entry which is preliminary data.</text>
</comment>
<proteinExistence type="inferred from homology"/>
<evidence type="ECO:0000256" key="2">
    <source>
        <dbReference type="ARBA" id="ARBA00022630"/>
    </source>
</evidence>
<evidence type="ECO:0000313" key="7">
    <source>
        <dbReference type="Proteomes" id="UP001174997"/>
    </source>
</evidence>
<dbReference type="Gene3D" id="3.50.50.100">
    <property type="match status" value="1"/>
</dbReference>
<accession>A0AA39Z7T5</accession>
<keyword evidence="2" id="KW-0285">Flavoprotein</keyword>
<protein>
    <submittedName>
        <fullName evidence="6">NADH dehydrogenase</fullName>
    </submittedName>
</protein>
<dbReference type="PANTHER" id="PTHR43735:SF3">
    <property type="entry name" value="FERROPTOSIS SUPPRESSOR PROTEIN 1"/>
    <property type="match status" value="1"/>
</dbReference>
<name>A0AA39Z7T5_9PEZI</name>
<dbReference type="GO" id="GO:0050660">
    <property type="term" value="F:flavin adenine dinucleotide binding"/>
    <property type="evidence" value="ECO:0007669"/>
    <property type="project" value="TreeGrafter"/>
</dbReference>
<evidence type="ECO:0000256" key="1">
    <source>
        <dbReference type="ARBA" id="ARBA00006442"/>
    </source>
</evidence>
<evidence type="ECO:0000259" key="5">
    <source>
        <dbReference type="Pfam" id="PF07992"/>
    </source>
</evidence>
<reference evidence="6" key="1">
    <citation type="submission" date="2023-06" db="EMBL/GenBank/DDBJ databases">
        <title>Genome-scale phylogeny and comparative genomics of the fungal order Sordariales.</title>
        <authorList>
            <consortium name="Lawrence Berkeley National Laboratory"/>
            <person name="Hensen N."/>
            <person name="Bonometti L."/>
            <person name="Westerberg I."/>
            <person name="Brannstrom I.O."/>
            <person name="Guillou S."/>
            <person name="Cros-Aarteil S."/>
            <person name="Calhoun S."/>
            <person name="Haridas S."/>
            <person name="Kuo A."/>
            <person name="Mondo S."/>
            <person name="Pangilinan J."/>
            <person name="Riley R."/>
            <person name="Labutti K."/>
            <person name="Andreopoulos B."/>
            <person name="Lipzen A."/>
            <person name="Chen C."/>
            <person name="Yanf M."/>
            <person name="Daum C."/>
            <person name="Ng V."/>
            <person name="Clum A."/>
            <person name="Steindorff A."/>
            <person name="Ohm R."/>
            <person name="Martin F."/>
            <person name="Silar P."/>
            <person name="Natvig D."/>
            <person name="Lalanne C."/>
            <person name="Gautier V."/>
            <person name="Ament-Velasquez S.L."/>
            <person name="Kruys A."/>
            <person name="Hutchinson M.I."/>
            <person name="Powell A.J."/>
            <person name="Barry K."/>
            <person name="Miller A.N."/>
            <person name="Grigoriev I.V."/>
            <person name="Debuchy R."/>
            <person name="Gladieux P."/>
            <person name="Thoren M.H."/>
            <person name="Johannesson H."/>
        </authorList>
    </citation>
    <scope>NUCLEOTIDE SEQUENCE</scope>
    <source>
        <strain evidence="6">CBS 307.81</strain>
    </source>
</reference>
<dbReference type="GO" id="GO:0005737">
    <property type="term" value="C:cytoplasm"/>
    <property type="evidence" value="ECO:0007669"/>
    <property type="project" value="TreeGrafter"/>
</dbReference>
<evidence type="ECO:0000256" key="4">
    <source>
        <dbReference type="ARBA" id="ARBA00023002"/>
    </source>
</evidence>
<dbReference type="GO" id="GO:0004174">
    <property type="term" value="F:electron-transferring-flavoprotein dehydrogenase activity"/>
    <property type="evidence" value="ECO:0007669"/>
    <property type="project" value="TreeGrafter"/>
</dbReference>
<dbReference type="Pfam" id="PF07992">
    <property type="entry name" value="Pyr_redox_2"/>
    <property type="match status" value="1"/>
</dbReference>
<evidence type="ECO:0000313" key="6">
    <source>
        <dbReference type="EMBL" id="KAK0665779.1"/>
    </source>
</evidence>
<organism evidence="6 7">
    <name type="scientific">Cercophora samala</name>
    <dbReference type="NCBI Taxonomy" id="330535"/>
    <lineage>
        <taxon>Eukaryota</taxon>
        <taxon>Fungi</taxon>
        <taxon>Dikarya</taxon>
        <taxon>Ascomycota</taxon>
        <taxon>Pezizomycotina</taxon>
        <taxon>Sordariomycetes</taxon>
        <taxon>Sordariomycetidae</taxon>
        <taxon>Sordariales</taxon>
        <taxon>Lasiosphaeriaceae</taxon>
        <taxon>Cercophora</taxon>
    </lineage>
</organism>
<keyword evidence="3" id="KW-0274">FAD</keyword>
<comment type="similarity">
    <text evidence="1">Belongs to the FAD-dependent oxidoreductase family.</text>
</comment>
<sequence>MADTKTVVILGGSLGGLHVAHALLKKHQQYPNLRVILVSKNTHFYWNIASVRAIIPGQIPDQKMLRELSEALQPYPSNMYELVIGEAISSDFTAKIVRVQLNDGGADAQPREIVYDHLVLATGARYTNDTPWKANSDYQSLINLLHETAAKVEKASHIIVAGAGATGVEVAGELGYEYGKTKTITLLASGQHVLPGEQESLSTATENELKKLNVTVQKGARVRDVTRSADEKEERYTVQLENGQNLECNLYLPTQGMVPNSDYLDGKHLDPKTKTVLVDEFLHVTGVPGNNVWAVGDIVSKPRAGFMITQKQASSVAKNVELSLLQNKEPVPAKGPPVDILACAVGRGRGVGRMGSIRLPSFGVWLAKGRTLGMQFVDQYISGSIA</sequence>
<dbReference type="PRINTS" id="PR00368">
    <property type="entry name" value="FADPNR"/>
</dbReference>
<dbReference type="InterPro" id="IPR036188">
    <property type="entry name" value="FAD/NAD-bd_sf"/>
</dbReference>
<dbReference type="InterPro" id="IPR023753">
    <property type="entry name" value="FAD/NAD-binding_dom"/>
</dbReference>
<dbReference type="PRINTS" id="PR00411">
    <property type="entry name" value="PNDRDTASEI"/>
</dbReference>
<gene>
    <name evidence="6" type="ORF">QBC41DRAFT_327227</name>
</gene>
<dbReference type="PANTHER" id="PTHR43735">
    <property type="entry name" value="APOPTOSIS-INDUCING FACTOR 1"/>
    <property type="match status" value="1"/>
</dbReference>
<dbReference type="EMBL" id="JAULSY010000102">
    <property type="protein sequence ID" value="KAK0665779.1"/>
    <property type="molecule type" value="Genomic_DNA"/>
</dbReference>
<keyword evidence="4" id="KW-0560">Oxidoreductase</keyword>
<evidence type="ECO:0000256" key="3">
    <source>
        <dbReference type="ARBA" id="ARBA00022827"/>
    </source>
</evidence>
<dbReference type="SUPFAM" id="SSF51905">
    <property type="entry name" value="FAD/NAD(P)-binding domain"/>
    <property type="match status" value="1"/>
</dbReference>